<name>A0ABR9V3P5_9CHRO</name>
<protein>
    <submittedName>
        <fullName evidence="1">CO2 hydration protein</fullName>
    </submittedName>
</protein>
<gene>
    <name evidence="1" type="ORF">IQ215_07395</name>
</gene>
<proteinExistence type="predicted"/>
<accession>A0ABR9V3P5</accession>
<evidence type="ECO:0000313" key="2">
    <source>
        <dbReference type="Proteomes" id="UP000654604"/>
    </source>
</evidence>
<dbReference type="NCBIfam" id="TIGR01964">
    <property type="entry name" value="chpXY"/>
    <property type="match status" value="1"/>
</dbReference>
<comment type="caution">
    <text evidence="1">The sequence shown here is derived from an EMBL/GenBank/DDBJ whole genome shotgun (WGS) entry which is preliminary data.</text>
</comment>
<sequence length="381" mass="43459">MVTTPIQPSQHPLAEYIYRLERGDALLKDTPDNLLEVVGILKSYGVVLDKYSNNLNYIGKHQFLVLFPFFKYFNGDVSFSKLLKHWWHDRINYEYAEYCMRGMLWHGGGKLDDYIDSQAFKANCDRAIQAKLKNNPFILGLNKIFPNFLLEQAKMSAYYAALGQFWRVMSDMFLSLSDRYDAGEINSIPDVVQHILDGLVADASRPITFEVDIKGEIYTIIPQEAGLTFLMETAVPYVEAVFFRGFPFLGTVSYNAQASQVPHEQGDFNYGALYADPLPVGSAGVPPTLLMHDMRHYIPEYLHHLYQNSLRGEDDLLVKICISFQKSMYCVTTAALRGLAPHGLDTQNPEEIMANRQFLEGWMSRFLSARMVDVNNDVLKL</sequence>
<dbReference type="EMBL" id="JADEWC010000013">
    <property type="protein sequence ID" value="MBE9222521.1"/>
    <property type="molecule type" value="Genomic_DNA"/>
</dbReference>
<dbReference type="Pfam" id="PF10216">
    <property type="entry name" value="ChpXY"/>
    <property type="match status" value="1"/>
</dbReference>
<dbReference type="RefSeq" id="WP_193800680.1">
    <property type="nucleotide sequence ID" value="NZ_JADEWC010000013.1"/>
</dbReference>
<reference evidence="1 2" key="1">
    <citation type="submission" date="2020-10" db="EMBL/GenBank/DDBJ databases">
        <authorList>
            <person name="Castelo-Branco R."/>
            <person name="Eusebio N."/>
            <person name="Adriana R."/>
            <person name="Vieira A."/>
            <person name="Brugerolle De Fraissinette N."/>
            <person name="Rezende De Castro R."/>
            <person name="Schneider M.P."/>
            <person name="Vasconcelos V."/>
            <person name="Leao P.N."/>
        </authorList>
    </citation>
    <scope>NUCLEOTIDE SEQUENCE [LARGE SCALE GENOMIC DNA]</scope>
    <source>
        <strain evidence="1 2">LEGE 03274</strain>
    </source>
</reference>
<evidence type="ECO:0000313" key="1">
    <source>
        <dbReference type="EMBL" id="MBE9222521.1"/>
    </source>
</evidence>
<keyword evidence="2" id="KW-1185">Reference proteome</keyword>
<organism evidence="1 2">
    <name type="scientific">Cyanobacterium stanieri LEGE 03274</name>
    <dbReference type="NCBI Taxonomy" id="1828756"/>
    <lineage>
        <taxon>Bacteria</taxon>
        <taxon>Bacillati</taxon>
        <taxon>Cyanobacteriota</taxon>
        <taxon>Cyanophyceae</taxon>
        <taxon>Oscillatoriophycideae</taxon>
        <taxon>Chroococcales</taxon>
        <taxon>Geminocystaceae</taxon>
        <taxon>Cyanobacterium</taxon>
    </lineage>
</organism>
<dbReference type="Proteomes" id="UP000654604">
    <property type="component" value="Unassembled WGS sequence"/>
</dbReference>
<dbReference type="InterPro" id="IPR010220">
    <property type="entry name" value="CO2_hydration"/>
</dbReference>